<evidence type="ECO:0000313" key="3">
    <source>
        <dbReference type="Proteomes" id="UP000250235"/>
    </source>
</evidence>
<feature type="compositionally biased region" description="Low complexity" evidence="1">
    <location>
        <begin position="222"/>
        <end position="233"/>
    </location>
</feature>
<feature type="compositionally biased region" description="Polar residues" evidence="1">
    <location>
        <begin position="200"/>
        <end position="212"/>
    </location>
</feature>
<organism evidence="2 3">
    <name type="scientific">Dorcoceras hygrometricum</name>
    <dbReference type="NCBI Taxonomy" id="472368"/>
    <lineage>
        <taxon>Eukaryota</taxon>
        <taxon>Viridiplantae</taxon>
        <taxon>Streptophyta</taxon>
        <taxon>Embryophyta</taxon>
        <taxon>Tracheophyta</taxon>
        <taxon>Spermatophyta</taxon>
        <taxon>Magnoliopsida</taxon>
        <taxon>eudicotyledons</taxon>
        <taxon>Gunneridae</taxon>
        <taxon>Pentapetalae</taxon>
        <taxon>asterids</taxon>
        <taxon>lamiids</taxon>
        <taxon>Lamiales</taxon>
        <taxon>Gesneriaceae</taxon>
        <taxon>Didymocarpoideae</taxon>
        <taxon>Trichosporeae</taxon>
        <taxon>Loxocarpinae</taxon>
        <taxon>Dorcoceras</taxon>
    </lineage>
</organism>
<feature type="region of interest" description="Disordered" evidence="1">
    <location>
        <begin position="197"/>
        <end position="298"/>
    </location>
</feature>
<dbReference type="EMBL" id="KQ988459">
    <property type="protein sequence ID" value="KZV55729.1"/>
    <property type="molecule type" value="Genomic_DNA"/>
</dbReference>
<name>A0A2Z7D856_9LAMI</name>
<dbReference type="AlphaFoldDB" id="A0A2Z7D856"/>
<keyword evidence="3" id="KW-1185">Reference proteome</keyword>
<protein>
    <submittedName>
        <fullName evidence="2">Uncharacterized protein</fullName>
    </submittedName>
</protein>
<feature type="region of interest" description="Disordered" evidence="1">
    <location>
        <begin position="504"/>
        <end position="529"/>
    </location>
</feature>
<accession>A0A2Z7D856</accession>
<feature type="compositionally biased region" description="Basic and acidic residues" evidence="1">
    <location>
        <begin position="266"/>
        <end position="277"/>
    </location>
</feature>
<proteinExistence type="predicted"/>
<evidence type="ECO:0000313" key="2">
    <source>
        <dbReference type="EMBL" id="KZV55729.1"/>
    </source>
</evidence>
<sequence>MASSLFVNAMQVNFEFVLTMEHCGMAKVFKSLEVSGLKGFLEASDSVYESAVIEFFTNAKVIAGKIVSLVGTQKMALTKDQYTEDFGIPSEGLTSFLNIPKETVAEMRHQFSGPDETFRAPNKKMEMKIEFRLLHDVVAKALCAKAESFDQGFAIQISVLLRNIVKENIGESVKLHPQKVLTSKSVRTYIKKNLEIKPTGESSKQNEDTASNIEGGESQGAQPRTQRPQTQQRSTGERDDPQHGSIPAVPVEGARISAKENIATGSEEHEGANREQDAQMGGDFQNEENQGLEKETENSERAIIVRSGSEQQAQPNIFYTGQGLFTFIRIREINWGTHIMPKIAQMDKGKGTLDVIAKLNPVEEHCQLVLKSAWNNMSAKMDIFDEWTHFCREVRLKDISSFDHLSQIEEQLLEWGETEKISELFERRSLIMYKLYGLEVEKLYNEHLDYFKLDAPSVNHDYLCIRCLNEELKEIATLHRAQLALAGLPLMAPEASFAGMHDSEAVKSQDHQAHENEPSVQEGEHQALDDEHQAHCEHNSLDAQQEQQGTHSFLDEHGTDHHDPSPSNLRKVTYTPDCEEDTWLSFLESSESSHTGSQRIIISSPPDSPHANFKLEEVDKDVASIDSRMIYMDSKLTSMDSRTLSIDSKMHSMESKLRSMNSNIEQLMDTQNCLKLDFGRHKNIIYDRSKDKSKAALDLEPFADNLSLSSPGLYLPPLGLGPLPRILLCSPLVPSPPDLLDLSTGLLCPPSPFLVSPTRLRCSTSSSSCNLTISRSVVSWCCCLAS</sequence>
<gene>
    <name evidence="2" type="ORF">F511_12564</name>
</gene>
<dbReference type="Proteomes" id="UP000250235">
    <property type="component" value="Unassembled WGS sequence"/>
</dbReference>
<evidence type="ECO:0000256" key="1">
    <source>
        <dbReference type="SAM" id="MobiDB-lite"/>
    </source>
</evidence>
<reference evidence="2 3" key="1">
    <citation type="journal article" date="2015" name="Proc. Natl. Acad. Sci. U.S.A.">
        <title>The resurrection genome of Boea hygrometrica: A blueprint for survival of dehydration.</title>
        <authorList>
            <person name="Xiao L."/>
            <person name="Yang G."/>
            <person name="Zhang L."/>
            <person name="Yang X."/>
            <person name="Zhao S."/>
            <person name="Ji Z."/>
            <person name="Zhou Q."/>
            <person name="Hu M."/>
            <person name="Wang Y."/>
            <person name="Chen M."/>
            <person name="Xu Y."/>
            <person name="Jin H."/>
            <person name="Xiao X."/>
            <person name="Hu G."/>
            <person name="Bao F."/>
            <person name="Hu Y."/>
            <person name="Wan P."/>
            <person name="Li L."/>
            <person name="Deng X."/>
            <person name="Kuang T."/>
            <person name="Xiang C."/>
            <person name="Zhu J.K."/>
            <person name="Oliver M.J."/>
            <person name="He Y."/>
        </authorList>
    </citation>
    <scope>NUCLEOTIDE SEQUENCE [LARGE SCALE GENOMIC DNA]</scope>
    <source>
        <strain evidence="3">cv. XS01</strain>
    </source>
</reference>